<evidence type="ECO:0000313" key="2">
    <source>
        <dbReference type="EMBL" id="CAL0307045.1"/>
    </source>
</evidence>
<reference evidence="2 3" key="1">
    <citation type="submission" date="2024-03" db="EMBL/GenBank/DDBJ databases">
        <authorList>
            <person name="Martinez-Hernandez J."/>
        </authorList>
    </citation>
    <scope>NUCLEOTIDE SEQUENCE [LARGE SCALE GENOMIC DNA]</scope>
</reference>
<feature type="compositionally biased region" description="Basic and acidic residues" evidence="1">
    <location>
        <begin position="24"/>
        <end position="34"/>
    </location>
</feature>
<accession>A0AAV1WCF9</accession>
<proteinExistence type="predicted"/>
<sequence>MSALKDETKKGNDMSALLESGSESSREIVPEREGTTASVVGRTSSVITANSRLGGSEFGSTRTDFTRKSGDLISNENPIPDSTLEGYGMEKVVTVKLGKFRNMDGDVVGHGEGSSRTNNIDDRRCFSMGSFSYVMDESSSLQVPIRTSIMKQSSEKKCVLSLAPGHRLAMSECDFESKRDFKLAGFDNAINTSVENLGCSGNGGSAIVKSRKESFSVSKIWLRGKKEKPNVVAVADSSRRAVSLRYPAAVSDDLKAKNGKFDTRSSISEMDIGKWENGGSEFVNYEENQSCYSIDSEARATSFARRTLLWLIGRQNKVVHSSSASNL</sequence>
<organism evidence="2 3">
    <name type="scientific">Lupinus luteus</name>
    <name type="common">European yellow lupine</name>
    <dbReference type="NCBI Taxonomy" id="3873"/>
    <lineage>
        <taxon>Eukaryota</taxon>
        <taxon>Viridiplantae</taxon>
        <taxon>Streptophyta</taxon>
        <taxon>Embryophyta</taxon>
        <taxon>Tracheophyta</taxon>
        <taxon>Spermatophyta</taxon>
        <taxon>Magnoliopsida</taxon>
        <taxon>eudicotyledons</taxon>
        <taxon>Gunneridae</taxon>
        <taxon>Pentapetalae</taxon>
        <taxon>rosids</taxon>
        <taxon>fabids</taxon>
        <taxon>Fabales</taxon>
        <taxon>Fabaceae</taxon>
        <taxon>Papilionoideae</taxon>
        <taxon>50 kb inversion clade</taxon>
        <taxon>genistoids sensu lato</taxon>
        <taxon>core genistoids</taxon>
        <taxon>Genisteae</taxon>
        <taxon>Lupinus</taxon>
    </lineage>
</organism>
<evidence type="ECO:0000256" key="1">
    <source>
        <dbReference type="SAM" id="MobiDB-lite"/>
    </source>
</evidence>
<dbReference type="Proteomes" id="UP001497480">
    <property type="component" value="Unassembled WGS sequence"/>
</dbReference>
<dbReference type="EMBL" id="CAXHTB010000005">
    <property type="protein sequence ID" value="CAL0307045.1"/>
    <property type="molecule type" value="Genomic_DNA"/>
</dbReference>
<gene>
    <name evidence="2" type="ORF">LLUT_LOCUS8105</name>
</gene>
<keyword evidence="3" id="KW-1185">Reference proteome</keyword>
<dbReference type="AlphaFoldDB" id="A0AAV1WCF9"/>
<evidence type="ECO:0000313" key="3">
    <source>
        <dbReference type="Proteomes" id="UP001497480"/>
    </source>
</evidence>
<protein>
    <submittedName>
        <fullName evidence="2">Uncharacterized protein</fullName>
    </submittedName>
</protein>
<name>A0AAV1WCF9_LUPLU</name>
<comment type="caution">
    <text evidence="2">The sequence shown here is derived from an EMBL/GenBank/DDBJ whole genome shotgun (WGS) entry which is preliminary data.</text>
</comment>
<feature type="compositionally biased region" description="Basic and acidic residues" evidence="1">
    <location>
        <begin position="1"/>
        <end position="12"/>
    </location>
</feature>
<feature type="region of interest" description="Disordered" evidence="1">
    <location>
        <begin position="1"/>
        <end position="43"/>
    </location>
</feature>